<accession>R8ZYR6</accession>
<gene>
    <name evidence="1" type="ORF">LEP1GSC195_0750</name>
</gene>
<comment type="caution">
    <text evidence="1">The sequence shown here is derived from an EMBL/GenBank/DDBJ whole genome shotgun (WGS) entry which is preliminary data.</text>
</comment>
<evidence type="ECO:0000313" key="2">
    <source>
        <dbReference type="Proteomes" id="UP000013984"/>
    </source>
</evidence>
<protein>
    <submittedName>
        <fullName evidence="1">Toxin-antitoxin system, antitoxin component, ArsR family</fullName>
    </submittedName>
</protein>
<dbReference type="STRING" id="1218599.LEP1GSC195_0750"/>
<reference evidence="1" key="1">
    <citation type="submission" date="2013-04" db="EMBL/GenBank/DDBJ databases">
        <authorList>
            <person name="Harkins D.M."/>
            <person name="Durkin A.S."/>
            <person name="Brinkac L.M."/>
            <person name="Haft D.H."/>
            <person name="Selengut J.D."/>
            <person name="Sanka R."/>
            <person name="DePew J."/>
            <person name="Purushe J."/>
            <person name="Galloway R.L."/>
            <person name="Vinetz J.M."/>
            <person name="Sutton G.G."/>
            <person name="Nierman W.C."/>
            <person name="Fouts D.E."/>
        </authorList>
    </citation>
    <scope>NUCLEOTIDE SEQUENCE [LARGE SCALE GENOMIC DNA]</scope>
    <source>
        <strain evidence="1">CDC</strain>
    </source>
</reference>
<evidence type="ECO:0000313" key="1">
    <source>
        <dbReference type="EMBL" id="EOQ94997.1"/>
    </source>
</evidence>
<organism evidence="1 2">
    <name type="scientific">Leptospira wolbachii serovar Codice str. CDC</name>
    <dbReference type="NCBI Taxonomy" id="1218599"/>
    <lineage>
        <taxon>Bacteria</taxon>
        <taxon>Pseudomonadati</taxon>
        <taxon>Spirochaetota</taxon>
        <taxon>Spirochaetia</taxon>
        <taxon>Leptospirales</taxon>
        <taxon>Leptospiraceae</taxon>
        <taxon>Leptospira</taxon>
    </lineage>
</organism>
<dbReference type="AlphaFoldDB" id="R8ZYR6"/>
<name>R8ZYR6_9LEPT</name>
<keyword evidence="2" id="KW-1185">Reference proteome</keyword>
<proteinExistence type="predicted"/>
<dbReference type="EMBL" id="AOGZ02000016">
    <property type="protein sequence ID" value="EOQ94997.1"/>
    <property type="molecule type" value="Genomic_DNA"/>
</dbReference>
<dbReference type="Proteomes" id="UP000013984">
    <property type="component" value="Unassembled WGS sequence"/>
</dbReference>
<sequence length="38" mass="4576">MNPNKMKEIANFIAPFQKLWDDRFNKLESVMKNYKTKG</sequence>